<dbReference type="GO" id="GO:0031123">
    <property type="term" value="P:RNA 3'-end processing"/>
    <property type="evidence" value="ECO:0007669"/>
    <property type="project" value="TreeGrafter"/>
</dbReference>
<evidence type="ECO:0000313" key="1">
    <source>
        <dbReference type="EMBL" id="CAE7247765.1"/>
    </source>
</evidence>
<dbReference type="PANTHER" id="PTHR12271">
    <property type="entry name" value="POLY A POLYMERASE CID PAP -RELATED"/>
    <property type="match status" value="1"/>
</dbReference>
<gene>
    <name evidence="1" type="primary">URT1</name>
    <name evidence="1" type="ORF">SNEC2469_LOCUS4929</name>
</gene>
<accession>A0A812LPJ8</accession>
<dbReference type="AlphaFoldDB" id="A0A812LPJ8"/>
<keyword evidence="2" id="KW-1185">Reference proteome</keyword>
<proteinExistence type="predicted"/>
<dbReference type="EMBL" id="CAJNJA010009531">
    <property type="protein sequence ID" value="CAE7247765.1"/>
    <property type="molecule type" value="Genomic_DNA"/>
</dbReference>
<evidence type="ECO:0000313" key="2">
    <source>
        <dbReference type="Proteomes" id="UP000601435"/>
    </source>
</evidence>
<reference evidence="1" key="1">
    <citation type="submission" date="2021-02" db="EMBL/GenBank/DDBJ databases">
        <authorList>
            <person name="Dougan E. K."/>
            <person name="Rhodes N."/>
            <person name="Thang M."/>
            <person name="Chan C."/>
        </authorList>
    </citation>
    <scope>NUCLEOTIDE SEQUENCE</scope>
</reference>
<dbReference type="OrthoDB" id="2274644at2759"/>
<dbReference type="GO" id="GO:0016779">
    <property type="term" value="F:nucleotidyltransferase activity"/>
    <property type="evidence" value="ECO:0007669"/>
    <property type="project" value="TreeGrafter"/>
</dbReference>
<dbReference type="Gene3D" id="1.10.1410.10">
    <property type="match status" value="1"/>
</dbReference>
<protein>
    <submittedName>
        <fullName evidence="1">URT1 protein</fullName>
    </submittedName>
</protein>
<name>A0A812LPJ8_9DINO</name>
<dbReference type="SUPFAM" id="SSF81631">
    <property type="entry name" value="PAP/OAS1 substrate-binding domain"/>
    <property type="match status" value="1"/>
</dbReference>
<dbReference type="PANTHER" id="PTHR12271:SF40">
    <property type="entry name" value="POLY(A) RNA POLYMERASE GLD2"/>
    <property type="match status" value="1"/>
</dbReference>
<comment type="caution">
    <text evidence="1">The sequence shown here is derived from an EMBL/GenBank/DDBJ whole genome shotgun (WGS) entry which is preliminary data.</text>
</comment>
<sequence>MVSCDISVNNVLAVVNSRLVGHYVRLDDRVRTLGLCIKAWAAARRINDRSRGTISSFALVLMLIHFLQRRDPPVLPSLQDIAFSQNEKPKFVNGVDCRFCTDAGKIREELAYLRGARAPNEEDAATLLLEFFRYFGKDYRSGIIRIRDTRSMLPPGDETKCFLVVDNPFEVGKDVANIDASQQSALRKEFRRAWSYLNQGRSFSDLLRQPD</sequence>
<dbReference type="Proteomes" id="UP000601435">
    <property type="component" value="Unassembled WGS sequence"/>
</dbReference>
<organism evidence="1 2">
    <name type="scientific">Symbiodinium necroappetens</name>
    <dbReference type="NCBI Taxonomy" id="1628268"/>
    <lineage>
        <taxon>Eukaryota</taxon>
        <taxon>Sar</taxon>
        <taxon>Alveolata</taxon>
        <taxon>Dinophyceae</taxon>
        <taxon>Suessiales</taxon>
        <taxon>Symbiodiniaceae</taxon>
        <taxon>Symbiodinium</taxon>
    </lineage>
</organism>